<comment type="pathway">
    <text evidence="10">Membrane lipid metabolism; glycerophospholipid metabolism.</text>
</comment>
<feature type="binding site" evidence="10">
    <location>
        <begin position="233"/>
        <end position="234"/>
    </location>
    <ligand>
        <name>sn-glycerol 1-phosphate</name>
        <dbReference type="ChEBI" id="CHEBI:57685"/>
    </ligand>
</feature>
<name>E0SPG8_IGNAA</name>
<comment type="function">
    <text evidence="10">Prenyltransferase that catalyzes the transfer of the geranylgeranyl moiety of geranylgeranyl diphosphate (GGPP) to the C3 hydroxyl of sn-glycerol-1-phosphate (G1P). This reaction is the first ether-bond-formation step in the biosynthesis of archaeal membrane lipids.</text>
</comment>
<dbReference type="EMBL" id="CP002098">
    <property type="protein sequence ID" value="ADM26911.1"/>
    <property type="molecule type" value="Genomic_DNA"/>
</dbReference>
<comment type="catalytic activity">
    <reaction evidence="9 10">
        <text>sn-glycerol 1-phosphate + (2E,6E,10E)-geranylgeranyl diphosphate = sn-3-O-(geranylgeranyl)glycerol 1-phosphate + diphosphate</text>
        <dbReference type="Rhea" id="RHEA:23404"/>
        <dbReference type="ChEBI" id="CHEBI:33019"/>
        <dbReference type="ChEBI" id="CHEBI:57677"/>
        <dbReference type="ChEBI" id="CHEBI:57685"/>
        <dbReference type="ChEBI" id="CHEBI:58756"/>
        <dbReference type="EC" id="2.5.1.41"/>
    </reaction>
</comment>
<dbReference type="InterPro" id="IPR010946">
    <property type="entry name" value="GGGP_synth"/>
</dbReference>
<reference evidence="11 12" key="1">
    <citation type="journal article" date="2010" name="Stand. Genomic Sci.">
        <title>Complete genome sequence of Ignisphaera aggregans type strain (AQ1.S1).</title>
        <authorList>
            <person name="Goker M."/>
            <person name="Held B."/>
            <person name="Lapidus A."/>
            <person name="Nolan M."/>
            <person name="Spring S."/>
            <person name="Yasawong M."/>
            <person name="Lucas S."/>
            <person name="Glavina Del Rio T."/>
            <person name="Tice H."/>
            <person name="Cheng J.F."/>
            <person name="Goodwin L."/>
            <person name="Tapia R."/>
            <person name="Pitluck S."/>
            <person name="Liolios K."/>
            <person name="Ivanova N."/>
            <person name="Mavromatis K."/>
            <person name="Mikhailova N."/>
            <person name="Pati A."/>
            <person name="Chen A."/>
            <person name="Palaniappan K."/>
            <person name="Brambilla E."/>
            <person name="Land M."/>
            <person name="Hauser L."/>
            <person name="Chang Y.J."/>
            <person name="Jeffries C.D."/>
            <person name="Brettin T."/>
            <person name="Detter J.C."/>
            <person name="Han C."/>
            <person name="Rohde M."/>
            <person name="Sikorski J."/>
            <person name="Woyke T."/>
            <person name="Bristow J."/>
            <person name="Eisen J.A."/>
            <person name="Markowitz V."/>
            <person name="Hugenholtz P."/>
            <person name="Kyrpides N.C."/>
            <person name="Klenk H.P."/>
        </authorList>
    </citation>
    <scope>NUCLEOTIDE SEQUENCE [LARGE SCALE GENOMIC DNA]</scope>
    <source>
        <strain evidence="12">DSM 17230 / JCM 13409 / AQ1.S1</strain>
    </source>
</reference>
<dbReference type="PANTHER" id="PTHR40029:SF2">
    <property type="entry name" value="HEPTAPRENYLGLYCERYL PHOSPHATE SYNTHASE"/>
    <property type="match status" value="1"/>
</dbReference>
<dbReference type="HOGENOM" id="CLU_068610_0_0_2"/>
<dbReference type="NCBIfam" id="TIGR01769">
    <property type="entry name" value="GGGP"/>
    <property type="match status" value="1"/>
</dbReference>
<evidence type="ECO:0000256" key="10">
    <source>
        <dbReference type="HAMAP-Rule" id="MF_00112"/>
    </source>
</evidence>
<comment type="caution">
    <text evidence="10">Lacks conserved residue(s) required for the propagation of feature annotation.</text>
</comment>
<dbReference type="HAMAP" id="MF_00112">
    <property type="entry name" value="GGGP_HepGP_synthase"/>
    <property type="match status" value="1"/>
</dbReference>
<keyword evidence="6 10" id="KW-0443">Lipid metabolism</keyword>
<evidence type="ECO:0000256" key="5">
    <source>
        <dbReference type="ARBA" id="ARBA00022842"/>
    </source>
</evidence>
<dbReference type="NCBIfam" id="NF003202">
    <property type="entry name" value="PRK04169.1-6"/>
    <property type="match status" value="1"/>
</dbReference>
<gene>
    <name evidence="11" type="ordered locus">Igag_0058</name>
</gene>
<keyword evidence="3 10" id="KW-0808">Transferase</keyword>
<dbReference type="GO" id="GO:0047294">
    <property type="term" value="F:phosphoglycerol geranylgeranyltransferase activity"/>
    <property type="evidence" value="ECO:0007669"/>
    <property type="project" value="UniProtKB-UniRule"/>
</dbReference>
<evidence type="ECO:0000256" key="6">
    <source>
        <dbReference type="ARBA" id="ARBA00023098"/>
    </source>
</evidence>
<evidence type="ECO:0000256" key="1">
    <source>
        <dbReference type="ARBA" id="ARBA00022490"/>
    </source>
</evidence>
<keyword evidence="8 10" id="KW-1208">Phospholipid metabolism</keyword>
<evidence type="ECO:0000256" key="2">
    <source>
        <dbReference type="ARBA" id="ARBA00022516"/>
    </source>
</evidence>
<dbReference type="BioCyc" id="IAGG583356:GHAH-64-MONOMER"/>
<dbReference type="InterPro" id="IPR008205">
    <property type="entry name" value="GGGP_HepGP_synthase"/>
</dbReference>
<dbReference type="UniPathway" id="UPA00940"/>
<protein>
    <recommendedName>
        <fullName evidence="10">Geranylgeranylglyceryl phosphate synthase</fullName>
        <shortName evidence="10">GGGP synthase</shortName>
        <shortName evidence="10">GGGPS</shortName>
        <ecNumber evidence="10">2.5.1.41</ecNumber>
    </recommendedName>
    <alternativeName>
        <fullName evidence="10">(S)-3-O-geranylgeranylglyceryl phosphate synthase</fullName>
    </alternativeName>
    <alternativeName>
        <fullName evidence="10">Phosphoglycerol geranylgeranyltransferase</fullName>
    </alternativeName>
</protein>
<dbReference type="PANTHER" id="PTHR40029">
    <property type="match status" value="1"/>
</dbReference>
<keyword evidence="2 10" id="KW-0444">Lipid biosynthesis</keyword>
<dbReference type="GO" id="GO:0000287">
    <property type="term" value="F:magnesium ion binding"/>
    <property type="evidence" value="ECO:0007669"/>
    <property type="project" value="UniProtKB-UniRule"/>
</dbReference>
<dbReference type="KEGG" id="iag:Igag_0058"/>
<dbReference type="NCBIfam" id="NF003198">
    <property type="entry name" value="PRK04169.1-2"/>
    <property type="match status" value="1"/>
</dbReference>
<comment type="subcellular location">
    <subcellularLocation>
        <location evidence="10">Cytoplasm</location>
    </subcellularLocation>
</comment>
<comment type="cofactor">
    <cofactor evidence="10">
        <name>Mg(2+)</name>
        <dbReference type="ChEBI" id="CHEBI:18420"/>
    </cofactor>
</comment>
<proteinExistence type="inferred from homology"/>
<dbReference type="GO" id="GO:0005737">
    <property type="term" value="C:cytoplasm"/>
    <property type="evidence" value="ECO:0007669"/>
    <property type="project" value="UniProtKB-SubCell"/>
</dbReference>
<feature type="binding site" evidence="10">
    <location>
        <position position="30"/>
    </location>
    <ligand>
        <name>Mg(2+)</name>
        <dbReference type="ChEBI" id="CHEBI:18420"/>
    </ligand>
</feature>
<feature type="binding site" evidence="10">
    <location>
        <position position="60"/>
    </location>
    <ligand>
        <name>Mg(2+)</name>
        <dbReference type="ChEBI" id="CHEBI:18420"/>
    </ligand>
</feature>
<dbReference type="STRING" id="583356.Igag_0058"/>
<organism evidence="11 12">
    <name type="scientific">Ignisphaera aggregans (strain DSM 17230 / JCM 13409 / AQ1.S1)</name>
    <dbReference type="NCBI Taxonomy" id="583356"/>
    <lineage>
        <taxon>Archaea</taxon>
        <taxon>Thermoproteota</taxon>
        <taxon>Thermoprotei</taxon>
        <taxon>Desulfurococcales</taxon>
        <taxon>Desulfurococcaceae</taxon>
        <taxon>Ignisphaera</taxon>
    </lineage>
</organism>
<feature type="binding site" evidence="10">
    <location>
        <begin position="179"/>
        <end position="185"/>
    </location>
    <ligand>
        <name>sn-glycerol 1-phosphate</name>
        <dbReference type="ChEBI" id="CHEBI:57685"/>
    </ligand>
</feature>
<feature type="binding site" evidence="10">
    <location>
        <begin position="211"/>
        <end position="212"/>
    </location>
    <ligand>
        <name>sn-glycerol 1-phosphate</name>
        <dbReference type="ChEBI" id="CHEBI:57685"/>
    </ligand>
</feature>
<dbReference type="CDD" id="cd02812">
    <property type="entry name" value="PcrB_like"/>
    <property type="match status" value="1"/>
</dbReference>
<dbReference type="EC" id="2.5.1.41" evidence="10"/>
<keyword evidence="7 10" id="KW-0594">Phospholipid biosynthesis</keyword>
<evidence type="ECO:0000256" key="9">
    <source>
        <dbReference type="ARBA" id="ARBA00047288"/>
    </source>
</evidence>
<keyword evidence="5 10" id="KW-0460">Magnesium</keyword>
<evidence type="ECO:0000256" key="8">
    <source>
        <dbReference type="ARBA" id="ARBA00023264"/>
    </source>
</evidence>
<dbReference type="GO" id="GO:0120536">
    <property type="term" value="F:heptaprenylglyceryl phosphate synthase activity"/>
    <property type="evidence" value="ECO:0007669"/>
    <property type="project" value="UniProtKB-ARBA"/>
</dbReference>
<evidence type="ECO:0000256" key="3">
    <source>
        <dbReference type="ARBA" id="ARBA00022679"/>
    </source>
</evidence>
<keyword evidence="1 10" id="KW-0963">Cytoplasm</keyword>
<dbReference type="AlphaFoldDB" id="E0SPG8"/>
<dbReference type="GO" id="GO:0046474">
    <property type="term" value="P:glycerophospholipid biosynthetic process"/>
    <property type="evidence" value="ECO:0007669"/>
    <property type="project" value="UniProtKB-UniRule"/>
</dbReference>
<accession>E0SPG8</accession>
<evidence type="ECO:0000256" key="4">
    <source>
        <dbReference type="ARBA" id="ARBA00022723"/>
    </source>
</evidence>
<dbReference type="FunFam" id="3.20.20.390:FF:000001">
    <property type="entry name" value="Heptaprenylglyceryl phosphate synthase"/>
    <property type="match status" value="1"/>
</dbReference>
<evidence type="ECO:0000313" key="12">
    <source>
        <dbReference type="Proteomes" id="UP000001304"/>
    </source>
</evidence>
<sequence length="253" mass="27525">MYSMRFRGKVYTYIKREIEDGGKLHFSLVDPEKVLNLEDLRKTLRALVEAGTNAILIGGSLNVFNEDVEKIVDIVEELEVPSILFPGSIAGIAKNADAIMMLSLLNSDDVYFIVGAQAYAAPIIKRLGLEVLPTGYIVVGEAHTSVSIMGRARMIPFDKPEICAAYALAGKYMGMRFIYLEAGSGAPKPVPPEFVRVVKKAIEDTILIVGGGIRSSEVALEIANAGADIIVTGTIIEKDLERAIKIISSLRRK</sequence>
<dbReference type="NCBIfam" id="TIGR01768">
    <property type="entry name" value="GGGP-family"/>
    <property type="match status" value="1"/>
</dbReference>
<dbReference type="Pfam" id="PF01884">
    <property type="entry name" value="PcrB"/>
    <property type="match status" value="1"/>
</dbReference>
<dbReference type="InterPro" id="IPR038597">
    <property type="entry name" value="GGGP/HepGP_synthase_sf"/>
</dbReference>
<evidence type="ECO:0000313" key="11">
    <source>
        <dbReference type="EMBL" id="ADM26911.1"/>
    </source>
</evidence>
<comment type="similarity">
    <text evidence="10">Belongs to the GGGP/HepGP synthase family. Group II subfamily.</text>
</comment>
<keyword evidence="12" id="KW-1185">Reference proteome</keyword>
<dbReference type="InterPro" id="IPR039074">
    <property type="entry name" value="GGGP/HepGP_synthase_I"/>
</dbReference>
<evidence type="ECO:0000256" key="7">
    <source>
        <dbReference type="ARBA" id="ARBA00023209"/>
    </source>
</evidence>
<keyword evidence="4 10" id="KW-0479">Metal-binding</keyword>
<dbReference type="Proteomes" id="UP000001304">
    <property type="component" value="Chromosome"/>
</dbReference>
<dbReference type="SUPFAM" id="SSF51395">
    <property type="entry name" value="FMN-linked oxidoreductases"/>
    <property type="match status" value="1"/>
</dbReference>
<dbReference type="Gene3D" id="3.20.20.390">
    <property type="entry name" value="FMN-linked oxidoreductases"/>
    <property type="match status" value="1"/>
</dbReference>